<dbReference type="SUPFAM" id="SSF57903">
    <property type="entry name" value="FYVE/PHD zinc finger"/>
    <property type="match status" value="1"/>
</dbReference>
<dbReference type="Pfam" id="PF00628">
    <property type="entry name" value="PHD"/>
    <property type="match status" value="1"/>
</dbReference>
<dbReference type="PANTHER" id="PTHR12628">
    <property type="entry name" value="POLYCOMB-LIKE TRANSCRIPTION FACTOR"/>
    <property type="match status" value="1"/>
</dbReference>
<keyword evidence="3 6" id="KW-0863">Zinc-finger</keyword>
<dbReference type="SMART" id="SM00249">
    <property type="entry name" value="PHD"/>
    <property type="match status" value="1"/>
</dbReference>
<dbReference type="InterPro" id="IPR019786">
    <property type="entry name" value="Zinc_finger_PHD-type_CS"/>
</dbReference>
<organism evidence="9 10">
    <name type="scientific">Penicillium atrosanguineum</name>
    <dbReference type="NCBI Taxonomy" id="1132637"/>
    <lineage>
        <taxon>Eukaryota</taxon>
        <taxon>Fungi</taxon>
        <taxon>Dikarya</taxon>
        <taxon>Ascomycota</taxon>
        <taxon>Pezizomycotina</taxon>
        <taxon>Eurotiomycetes</taxon>
        <taxon>Eurotiomycetidae</taxon>
        <taxon>Eurotiales</taxon>
        <taxon>Aspergillaceae</taxon>
        <taxon>Penicillium</taxon>
    </lineage>
</organism>
<evidence type="ECO:0000313" key="9">
    <source>
        <dbReference type="EMBL" id="KAJ5321187.1"/>
    </source>
</evidence>
<evidence type="ECO:0000256" key="5">
    <source>
        <dbReference type="ARBA" id="ARBA00023242"/>
    </source>
</evidence>
<feature type="region of interest" description="Disordered" evidence="7">
    <location>
        <begin position="220"/>
        <end position="239"/>
    </location>
</feature>
<dbReference type="GO" id="GO:0005634">
    <property type="term" value="C:nucleus"/>
    <property type="evidence" value="ECO:0007669"/>
    <property type="project" value="UniProtKB-SubCell"/>
</dbReference>
<dbReference type="PANTHER" id="PTHR12628:SF10">
    <property type="entry name" value="HOMEOBOX DOMAIN-CONTAINING PROTEIN"/>
    <property type="match status" value="1"/>
</dbReference>
<keyword evidence="5" id="KW-0539">Nucleus</keyword>
<feature type="domain" description="PHD-type" evidence="8">
    <location>
        <begin position="69"/>
        <end position="125"/>
    </location>
</feature>
<comment type="subcellular location">
    <subcellularLocation>
        <location evidence="1">Nucleus</location>
    </subcellularLocation>
</comment>
<dbReference type="CDD" id="cd15502">
    <property type="entry name" value="PHD_Phf1p_Phf2p_like"/>
    <property type="match status" value="1"/>
</dbReference>
<dbReference type="GO" id="GO:0008270">
    <property type="term" value="F:zinc ion binding"/>
    <property type="evidence" value="ECO:0007669"/>
    <property type="project" value="UniProtKB-KW"/>
</dbReference>
<evidence type="ECO:0000256" key="6">
    <source>
        <dbReference type="PROSITE-ProRule" id="PRU00146"/>
    </source>
</evidence>
<dbReference type="GO" id="GO:0003677">
    <property type="term" value="F:DNA binding"/>
    <property type="evidence" value="ECO:0007669"/>
    <property type="project" value="TreeGrafter"/>
</dbReference>
<dbReference type="InterPro" id="IPR013083">
    <property type="entry name" value="Znf_RING/FYVE/PHD"/>
</dbReference>
<keyword evidence="4" id="KW-0862">Zinc</keyword>
<evidence type="ECO:0000259" key="8">
    <source>
        <dbReference type="PROSITE" id="PS50016"/>
    </source>
</evidence>
<gene>
    <name evidence="9" type="ORF">N7476_004189</name>
</gene>
<evidence type="ECO:0000256" key="4">
    <source>
        <dbReference type="ARBA" id="ARBA00022833"/>
    </source>
</evidence>
<dbReference type="Proteomes" id="UP001147746">
    <property type="component" value="Unassembled WGS sequence"/>
</dbReference>
<proteinExistence type="predicted"/>
<keyword evidence="10" id="KW-1185">Reference proteome</keyword>
<dbReference type="Gene3D" id="3.30.40.10">
    <property type="entry name" value="Zinc/RING finger domain, C3HC4 (zinc finger)"/>
    <property type="match status" value="1"/>
</dbReference>
<dbReference type="GO" id="GO:0045814">
    <property type="term" value="P:negative regulation of gene expression, epigenetic"/>
    <property type="evidence" value="ECO:0007669"/>
    <property type="project" value="TreeGrafter"/>
</dbReference>
<dbReference type="InterPro" id="IPR011011">
    <property type="entry name" value="Znf_FYVE_PHD"/>
</dbReference>
<comment type="caution">
    <text evidence="9">The sequence shown here is derived from an EMBL/GenBank/DDBJ whole genome shotgun (WGS) entry which is preliminary data.</text>
</comment>
<evidence type="ECO:0000256" key="2">
    <source>
        <dbReference type="ARBA" id="ARBA00022723"/>
    </source>
</evidence>
<dbReference type="InterPro" id="IPR019787">
    <property type="entry name" value="Znf_PHD-finger"/>
</dbReference>
<sequence length="377" mass="40298">MEATNNLSGEKKPEVASDEPISEDQAVVAAATRISRTGRVLKAPTAFIPAPAAAGSGGKRRRGGKKAASINCAECGRGNSPGNNPIVLCDGCESAWHKHCHNPQIPDAAIENLDTEWKCNNCEPSQRRIVKAKPMKGKLFRAKLAKAQNFAKPHSMQASTQIEVANNEFTDAEKRVWLSSLSHSLLVEMLVDISSKNPSLPIFPANMKDLPTSKFAIPSARPLSAQSAPPSGKHAHDEAAAIDSHPAKGSRTISNTAVPVASLYSTLSPSQRWSSSDTADEGIFLAKTSDGHFMQVPEHSATPALSPDAPSPYEAELLTDSEGGDIPFDDHRIYPKPGNGFALPWDPADLDILREDPEAKTFSHALHSSIAKRIAGN</sequence>
<name>A0A9W9U5P1_9EURO</name>
<evidence type="ECO:0000313" key="10">
    <source>
        <dbReference type="Proteomes" id="UP001147746"/>
    </source>
</evidence>
<dbReference type="InterPro" id="IPR001965">
    <property type="entry name" value="Znf_PHD"/>
</dbReference>
<accession>A0A9W9U5P1</accession>
<keyword evidence="2" id="KW-0479">Metal-binding</keyword>
<dbReference type="AlphaFoldDB" id="A0A9W9U5P1"/>
<dbReference type="GO" id="GO:0003682">
    <property type="term" value="F:chromatin binding"/>
    <property type="evidence" value="ECO:0007669"/>
    <property type="project" value="TreeGrafter"/>
</dbReference>
<reference evidence="9" key="2">
    <citation type="journal article" date="2023" name="IMA Fungus">
        <title>Comparative genomic study of the Penicillium genus elucidates a diverse pangenome and 15 lateral gene transfer events.</title>
        <authorList>
            <person name="Petersen C."/>
            <person name="Sorensen T."/>
            <person name="Nielsen M.R."/>
            <person name="Sondergaard T.E."/>
            <person name="Sorensen J.L."/>
            <person name="Fitzpatrick D.A."/>
            <person name="Frisvad J.C."/>
            <person name="Nielsen K.L."/>
        </authorList>
    </citation>
    <scope>NUCLEOTIDE SEQUENCE</scope>
    <source>
        <strain evidence="9">IBT 21472</strain>
    </source>
</reference>
<feature type="region of interest" description="Disordered" evidence="7">
    <location>
        <begin position="1"/>
        <end position="24"/>
    </location>
</feature>
<reference evidence="9" key="1">
    <citation type="submission" date="2022-12" db="EMBL/GenBank/DDBJ databases">
        <authorList>
            <person name="Petersen C."/>
        </authorList>
    </citation>
    <scope>NUCLEOTIDE SEQUENCE</scope>
    <source>
        <strain evidence="9">IBT 21472</strain>
    </source>
</reference>
<dbReference type="EMBL" id="JAPZBO010000003">
    <property type="protein sequence ID" value="KAJ5321187.1"/>
    <property type="molecule type" value="Genomic_DNA"/>
</dbReference>
<dbReference type="PROSITE" id="PS01359">
    <property type="entry name" value="ZF_PHD_1"/>
    <property type="match status" value="1"/>
</dbReference>
<protein>
    <recommendedName>
        <fullName evidence="8">PHD-type domain-containing protein</fullName>
    </recommendedName>
</protein>
<evidence type="ECO:0000256" key="3">
    <source>
        <dbReference type="ARBA" id="ARBA00022771"/>
    </source>
</evidence>
<evidence type="ECO:0000256" key="7">
    <source>
        <dbReference type="SAM" id="MobiDB-lite"/>
    </source>
</evidence>
<evidence type="ECO:0000256" key="1">
    <source>
        <dbReference type="ARBA" id="ARBA00004123"/>
    </source>
</evidence>
<dbReference type="PROSITE" id="PS50016">
    <property type="entry name" value="ZF_PHD_2"/>
    <property type="match status" value="1"/>
</dbReference>